<evidence type="ECO:0000313" key="8">
    <source>
        <dbReference type="Proteomes" id="UP000297706"/>
    </source>
</evidence>
<dbReference type="Gene3D" id="3.30.950.10">
    <property type="entry name" value="Methyltransferase, Cobalt-precorrin-4 Transmethylase, Domain 2"/>
    <property type="match status" value="1"/>
</dbReference>
<dbReference type="CDD" id="cd11649">
    <property type="entry name" value="RsmI_like"/>
    <property type="match status" value="1"/>
</dbReference>
<dbReference type="Gene3D" id="3.40.1010.10">
    <property type="entry name" value="Cobalt-precorrin-4 Transmethylase, Domain 1"/>
    <property type="match status" value="1"/>
</dbReference>
<organism evidence="7 8">
    <name type="scientific">Methylotenera oryzisoli</name>
    <dbReference type="NCBI Taxonomy" id="2080758"/>
    <lineage>
        <taxon>Bacteria</taxon>
        <taxon>Pseudomonadati</taxon>
        <taxon>Pseudomonadota</taxon>
        <taxon>Betaproteobacteria</taxon>
        <taxon>Nitrosomonadales</taxon>
        <taxon>Methylophilaceae</taxon>
        <taxon>Methylotenera</taxon>
    </lineage>
</organism>
<dbReference type="RefSeq" id="WP_135277093.1">
    <property type="nucleotide sequence ID" value="NZ_PQVH01000008.1"/>
</dbReference>
<evidence type="ECO:0000256" key="3">
    <source>
        <dbReference type="ARBA" id="ARBA00022603"/>
    </source>
</evidence>
<dbReference type="InterPro" id="IPR000878">
    <property type="entry name" value="4pyrrol_Mease"/>
</dbReference>
<sequence length="238" mass="26278">MINQKTGTLYFIPVTLGEDNITKVLPAEVVAIAQQLDEFVVENEKTARHFLSAIKHSKPIRDLLLKPLNEHTSDKELPALLNSLMAGKDVGLMSEAGCPGIADPGAKLAALAHQKGIRVTPLVGPSSILLSLMASGLNGQRFTFLGYLPSDKAARVIQLKEIEKRSKQQETQIFIETPYRNQHMLEDILNTCNGETRLCIACNISCSDELIITKRVKEWKTSVLPDLHKKPTVFLLLA</sequence>
<evidence type="ECO:0000313" key="7">
    <source>
        <dbReference type="EMBL" id="TFW71549.1"/>
    </source>
</evidence>
<dbReference type="Pfam" id="PF00590">
    <property type="entry name" value="TP_methylase"/>
    <property type="match status" value="1"/>
</dbReference>
<evidence type="ECO:0000259" key="6">
    <source>
        <dbReference type="Pfam" id="PF00590"/>
    </source>
</evidence>
<keyword evidence="5" id="KW-0949">S-adenosyl-L-methionine</keyword>
<dbReference type="InterPro" id="IPR014777">
    <property type="entry name" value="4pyrrole_Mease_sub1"/>
</dbReference>
<evidence type="ECO:0000256" key="4">
    <source>
        <dbReference type="ARBA" id="ARBA00022679"/>
    </source>
</evidence>
<comment type="caution">
    <text evidence="7">The sequence shown here is derived from an EMBL/GenBank/DDBJ whole genome shotgun (WGS) entry which is preliminary data.</text>
</comment>
<dbReference type="OrthoDB" id="7061662at2"/>
<dbReference type="PIRSF" id="PIRSF005917">
    <property type="entry name" value="MTase_YraL"/>
    <property type="match status" value="1"/>
</dbReference>
<gene>
    <name evidence="7" type="ORF">C3Y98_05485</name>
</gene>
<proteinExistence type="predicted"/>
<keyword evidence="2" id="KW-0698">rRNA processing</keyword>
<protein>
    <submittedName>
        <fullName evidence="7">SAM-dependent methyltransferase</fullName>
    </submittedName>
</protein>
<dbReference type="AlphaFoldDB" id="A0A4Y9VSW1"/>
<reference evidence="7 8" key="1">
    <citation type="submission" date="2018-02" db="EMBL/GenBank/DDBJ databases">
        <title>A novel lanthanide dependent methylotroph, Methylotenera sp. La3113.</title>
        <authorList>
            <person name="Lv H."/>
            <person name="Tani A."/>
        </authorList>
    </citation>
    <scope>NUCLEOTIDE SEQUENCE [LARGE SCALE GENOMIC DNA]</scope>
    <source>
        <strain evidence="7 8">La3113</strain>
    </source>
</reference>
<dbReference type="EMBL" id="PQVH01000008">
    <property type="protein sequence ID" value="TFW71549.1"/>
    <property type="molecule type" value="Genomic_DNA"/>
</dbReference>
<keyword evidence="4 7" id="KW-0808">Transferase</keyword>
<dbReference type="GO" id="GO:0008168">
    <property type="term" value="F:methyltransferase activity"/>
    <property type="evidence" value="ECO:0007669"/>
    <property type="project" value="UniProtKB-KW"/>
</dbReference>
<dbReference type="InterPro" id="IPR014776">
    <property type="entry name" value="4pyrrole_Mease_sub2"/>
</dbReference>
<keyword evidence="3 7" id="KW-0489">Methyltransferase</keyword>
<dbReference type="Proteomes" id="UP000297706">
    <property type="component" value="Unassembled WGS sequence"/>
</dbReference>
<dbReference type="PANTHER" id="PTHR46111">
    <property type="entry name" value="RIBOSOMAL RNA SMALL SUBUNIT METHYLTRANSFERASE I"/>
    <property type="match status" value="1"/>
</dbReference>
<accession>A0A4Y9VSW1</accession>
<evidence type="ECO:0000256" key="1">
    <source>
        <dbReference type="ARBA" id="ARBA00022490"/>
    </source>
</evidence>
<dbReference type="GO" id="GO:0032259">
    <property type="term" value="P:methylation"/>
    <property type="evidence" value="ECO:0007669"/>
    <property type="project" value="UniProtKB-KW"/>
</dbReference>
<name>A0A4Y9VSW1_9PROT</name>
<keyword evidence="1" id="KW-0963">Cytoplasm</keyword>
<dbReference type="InterPro" id="IPR035996">
    <property type="entry name" value="4pyrrol_Methylase_sf"/>
</dbReference>
<dbReference type="SUPFAM" id="SSF53790">
    <property type="entry name" value="Tetrapyrrole methylase"/>
    <property type="match status" value="1"/>
</dbReference>
<evidence type="ECO:0000256" key="2">
    <source>
        <dbReference type="ARBA" id="ARBA00022552"/>
    </source>
</evidence>
<dbReference type="GO" id="GO:0006364">
    <property type="term" value="P:rRNA processing"/>
    <property type="evidence" value="ECO:0007669"/>
    <property type="project" value="UniProtKB-KW"/>
</dbReference>
<feature type="domain" description="Tetrapyrrole methylase" evidence="6">
    <location>
        <begin position="25"/>
        <end position="218"/>
    </location>
</feature>
<dbReference type="InterPro" id="IPR008189">
    <property type="entry name" value="rRNA_ssu_MeTfrase_I"/>
</dbReference>
<dbReference type="PANTHER" id="PTHR46111:SF2">
    <property type="entry name" value="SAM-DEPENDENT METHYLTRANSFERASE"/>
    <property type="match status" value="1"/>
</dbReference>
<keyword evidence="8" id="KW-1185">Reference proteome</keyword>
<evidence type="ECO:0000256" key="5">
    <source>
        <dbReference type="ARBA" id="ARBA00022691"/>
    </source>
</evidence>